<keyword evidence="2 6" id="KW-0479">Metal-binding</keyword>
<protein>
    <recommendedName>
        <fullName evidence="6">2-succinyl-5-enolpyruvyl-6-hydroxy-3-cyclohexene-1-carboxylate synthase</fullName>
        <shortName evidence="6">SEPHCHC synthase</shortName>
        <ecNumber evidence="6">2.2.1.9</ecNumber>
    </recommendedName>
    <alternativeName>
        <fullName evidence="6">Menaquinone biosynthesis protein MenD</fullName>
    </alternativeName>
</protein>
<comment type="caution">
    <text evidence="9">The sequence shown here is derived from an EMBL/GenBank/DDBJ whole genome shotgun (WGS) entry which is preliminary data.</text>
</comment>
<comment type="pathway">
    <text evidence="6">Quinol/quinone metabolism; 1,4-dihydroxy-2-naphthoate biosynthesis; 1,4-dihydroxy-2-naphthoate from chorismate: step 2/7.</text>
</comment>
<dbReference type="InterPro" id="IPR029061">
    <property type="entry name" value="THDP-binding"/>
</dbReference>
<evidence type="ECO:0000259" key="7">
    <source>
        <dbReference type="Pfam" id="PF02775"/>
    </source>
</evidence>
<dbReference type="PANTHER" id="PTHR42916:SF1">
    <property type="entry name" value="PROTEIN PHYLLO, CHLOROPLASTIC"/>
    <property type="match status" value="1"/>
</dbReference>
<dbReference type="Pfam" id="PF02775">
    <property type="entry name" value="TPP_enzyme_C"/>
    <property type="match status" value="1"/>
</dbReference>
<evidence type="ECO:0000256" key="1">
    <source>
        <dbReference type="ARBA" id="ARBA00022679"/>
    </source>
</evidence>
<dbReference type="RefSeq" id="WP_224453829.1">
    <property type="nucleotide sequence ID" value="NZ_BAAAGG010000005.1"/>
</dbReference>
<keyword evidence="3 6" id="KW-0460">Magnesium</keyword>
<reference evidence="10" key="1">
    <citation type="journal article" date="2019" name="Int. J. Syst. Evol. Microbiol.">
        <title>The Global Catalogue of Microorganisms (GCM) 10K type strain sequencing project: providing services to taxonomists for standard genome sequencing and annotation.</title>
        <authorList>
            <consortium name="The Broad Institute Genomics Platform"/>
            <consortium name="The Broad Institute Genome Sequencing Center for Infectious Disease"/>
            <person name="Wu L."/>
            <person name="Ma J."/>
        </authorList>
    </citation>
    <scope>NUCLEOTIDE SEQUENCE [LARGE SCALE GENOMIC DNA]</scope>
    <source>
        <strain evidence="10">JCM 16231</strain>
    </source>
</reference>
<dbReference type="HAMAP" id="MF_01659">
    <property type="entry name" value="MenD"/>
    <property type="match status" value="1"/>
</dbReference>
<name>A0ABP3VH21_9FLAO</name>
<evidence type="ECO:0000313" key="9">
    <source>
        <dbReference type="EMBL" id="GAA0757014.1"/>
    </source>
</evidence>
<dbReference type="InterPro" id="IPR011766">
    <property type="entry name" value="TPP_enzyme_TPP-bd"/>
</dbReference>
<dbReference type="Gene3D" id="3.40.50.970">
    <property type="match status" value="2"/>
</dbReference>
<dbReference type="EC" id="2.2.1.9" evidence="6"/>
<dbReference type="SUPFAM" id="SSF52518">
    <property type="entry name" value="Thiamin diphosphate-binding fold (THDP-binding)"/>
    <property type="match status" value="2"/>
</dbReference>
<keyword evidence="5 6" id="KW-0464">Manganese</keyword>
<dbReference type="NCBIfam" id="TIGR00173">
    <property type="entry name" value="menD"/>
    <property type="match status" value="1"/>
</dbReference>
<sequence length="585" mass="66385">MNQIYSSIPTAQLIVELCVLNGIEHVVISPGSRNAPLTITLANHPKINAYSIVDERCAGFFALGMTQRFNAPVAVVCTSGSALLNYYPAVSEAFYSNLPLVVISADRPPHLIDVGDGQTIRQPNVFKNHILYSANLKSDFHNSGDQSILDFNTKETHKALQTAIWNQGPVHINAPFDEPLYNKTDQLDFTIPKLASLKPNSAKIDVSDFINSWNTSSKKLVLVGVNLDEKIDESFLELFSEDPSVIVMTEITSNISDRNFFTNIDSILAPIESEANTEKLFEALQPDMLITFGGLIVSKKIKKFLRQFQPKKHFHIDPREANDTFFCLTQHFETSVNSFFEKSNSSLTKIESSYFESWNAIRLKTLLYRKHYKNEIGFTDFAFYYSLFEHLPQDETVHFANSSSIRYANLFDSRREIKAFANRGTSGIDGSTSTAIGYAVASQEPTTLVTGDLSFFYDSNALWNNYIPKNFKIILLNNSGGGIFRILPGNKDEDYFANYFETTHNLNAKQLCEMYQLQYTVAHDLVDVDRELPLFFKRNRSPQLIEIFTPRLENDKVLLGYFDYLRKHIDFQSVLNFKTTESTSN</sequence>
<evidence type="ECO:0000256" key="4">
    <source>
        <dbReference type="ARBA" id="ARBA00023052"/>
    </source>
</evidence>
<comment type="similarity">
    <text evidence="6">Belongs to the TPP enzyme family. MenD subfamily.</text>
</comment>
<evidence type="ECO:0000256" key="5">
    <source>
        <dbReference type="ARBA" id="ARBA00023211"/>
    </source>
</evidence>
<dbReference type="InterPro" id="IPR004433">
    <property type="entry name" value="MenaQ_synth_MenD"/>
</dbReference>
<dbReference type="Gene3D" id="3.40.50.1220">
    <property type="entry name" value="TPP-binding domain"/>
    <property type="match status" value="1"/>
</dbReference>
<keyword evidence="1 6" id="KW-0808">Transferase</keyword>
<dbReference type="CDD" id="cd07037">
    <property type="entry name" value="TPP_PYR_MenD"/>
    <property type="match status" value="1"/>
</dbReference>
<comment type="cofactor">
    <cofactor evidence="6">
        <name>thiamine diphosphate</name>
        <dbReference type="ChEBI" id="CHEBI:58937"/>
    </cofactor>
    <text evidence="6">Binds 1 thiamine pyrophosphate per subunit.</text>
</comment>
<dbReference type="Proteomes" id="UP001500185">
    <property type="component" value="Unassembled WGS sequence"/>
</dbReference>
<dbReference type="PIRSF" id="PIRSF004983">
    <property type="entry name" value="MenD"/>
    <property type="match status" value="1"/>
</dbReference>
<dbReference type="CDD" id="cd02009">
    <property type="entry name" value="TPP_SHCHC_synthase"/>
    <property type="match status" value="1"/>
</dbReference>
<comment type="subunit">
    <text evidence="6">Homodimer.</text>
</comment>
<evidence type="ECO:0000256" key="2">
    <source>
        <dbReference type="ARBA" id="ARBA00022723"/>
    </source>
</evidence>
<gene>
    <name evidence="6 9" type="primary">menD</name>
    <name evidence="9" type="ORF">GCM10009433_12870</name>
</gene>
<comment type="catalytic activity">
    <reaction evidence="6">
        <text>isochorismate + 2-oxoglutarate + H(+) = 5-enolpyruvoyl-6-hydroxy-2-succinyl-cyclohex-3-ene-1-carboxylate + CO2</text>
        <dbReference type="Rhea" id="RHEA:25593"/>
        <dbReference type="ChEBI" id="CHEBI:15378"/>
        <dbReference type="ChEBI" id="CHEBI:16526"/>
        <dbReference type="ChEBI" id="CHEBI:16810"/>
        <dbReference type="ChEBI" id="CHEBI:29780"/>
        <dbReference type="ChEBI" id="CHEBI:58818"/>
        <dbReference type="EC" id="2.2.1.9"/>
    </reaction>
</comment>
<feature type="domain" description="Thiamine pyrophosphate enzyme N-terminal TPP-binding" evidence="8">
    <location>
        <begin position="10"/>
        <end position="114"/>
    </location>
</feature>
<proteinExistence type="inferred from homology"/>
<dbReference type="Pfam" id="PF02776">
    <property type="entry name" value="TPP_enzyme_N"/>
    <property type="match status" value="1"/>
</dbReference>
<organism evidence="9 10">
    <name type="scientific">Psychroflexus lacisalsi</name>
    <dbReference type="NCBI Taxonomy" id="503928"/>
    <lineage>
        <taxon>Bacteria</taxon>
        <taxon>Pseudomonadati</taxon>
        <taxon>Bacteroidota</taxon>
        <taxon>Flavobacteriia</taxon>
        <taxon>Flavobacteriales</taxon>
        <taxon>Flavobacteriaceae</taxon>
        <taxon>Psychroflexus</taxon>
    </lineage>
</organism>
<feature type="domain" description="Thiamine pyrophosphate enzyme TPP-binding" evidence="7">
    <location>
        <begin position="408"/>
        <end position="546"/>
    </location>
</feature>
<dbReference type="EMBL" id="BAAAGG010000005">
    <property type="protein sequence ID" value="GAA0757014.1"/>
    <property type="molecule type" value="Genomic_DNA"/>
</dbReference>
<comment type="cofactor">
    <cofactor evidence="6">
        <name>Mg(2+)</name>
        <dbReference type="ChEBI" id="CHEBI:18420"/>
    </cofactor>
    <cofactor evidence="6">
        <name>Mn(2+)</name>
        <dbReference type="ChEBI" id="CHEBI:29035"/>
    </cofactor>
</comment>
<evidence type="ECO:0000256" key="6">
    <source>
        <dbReference type="HAMAP-Rule" id="MF_01659"/>
    </source>
</evidence>
<comment type="function">
    <text evidence="6">Catalyzes the thiamine diphosphate-dependent decarboxylation of 2-oxoglutarate and the subsequent addition of the resulting succinic semialdehyde-thiamine pyrophosphate anion to isochorismate to yield 2-succinyl-5-enolpyruvyl-6-hydroxy-3-cyclohexene-1-carboxylate (SEPHCHC).</text>
</comment>
<evidence type="ECO:0000313" key="10">
    <source>
        <dbReference type="Proteomes" id="UP001500185"/>
    </source>
</evidence>
<dbReference type="PANTHER" id="PTHR42916">
    <property type="entry name" value="2-SUCCINYL-5-ENOLPYRUVYL-6-HYDROXY-3-CYCLOHEXENE-1-CARBOXYLATE SYNTHASE"/>
    <property type="match status" value="1"/>
</dbReference>
<accession>A0ABP3VH21</accession>
<keyword evidence="6" id="KW-0474">Menaquinone biosynthesis</keyword>
<evidence type="ECO:0000259" key="8">
    <source>
        <dbReference type="Pfam" id="PF02776"/>
    </source>
</evidence>
<keyword evidence="4 6" id="KW-0786">Thiamine pyrophosphate</keyword>
<dbReference type="InterPro" id="IPR012001">
    <property type="entry name" value="Thiamin_PyroP_enz_TPP-bd_dom"/>
</dbReference>
<evidence type="ECO:0000256" key="3">
    <source>
        <dbReference type="ARBA" id="ARBA00022842"/>
    </source>
</evidence>
<keyword evidence="10" id="KW-1185">Reference proteome</keyword>
<comment type="pathway">
    <text evidence="6">Quinol/quinone metabolism; menaquinone biosynthesis.</text>
</comment>